<comment type="catalytic activity">
    <reaction evidence="5">
        <text>3'-dephospho-CoA + ATP = ADP + CoA + H(+)</text>
        <dbReference type="Rhea" id="RHEA:18245"/>
        <dbReference type="ChEBI" id="CHEBI:15378"/>
        <dbReference type="ChEBI" id="CHEBI:30616"/>
        <dbReference type="ChEBI" id="CHEBI:57287"/>
        <dbReference type="ChEBI" id="CHEBI:57328"/>
        <dbReference type="ChEBI" id="CHEBI:456216"/>
        <dbReference type="EC" id="2.7.1.24"/>
    </reaction>
</comment>
<dbReference type="EMBL" id="BMKS01000005">
    <property type="protein sequence ID" value="GGG31933.1"/>
    <property type="molecule type" value="Genomic_DNA"/>
</dbReference>
<dbReference type="GO" id="GO:0015937">
    <property type="term" value="P:coenzyme A biosynthetic process"/>
    <property type="evidence" value="ECO:0007669"/>
    <property type="project" value="UniProtKB-UniRule"/>
</dbReference>
<name>A0A8J2ZBI2_9PROT</name>
<comment type="function">
    <text evidence="5">Catalyzes the phosphorylation of the 3'-hydroxyl group of dephosphocoenzyme A to form coenzyme A.</text>
</comment>
<evidence type="ECO:0000313" key="7">
    <source>
        <dbReference type="EMBL" id="GGG31933.1"/>
    </source>
</evidence>
<dbReference type="GO" id="GO:0004140">
    <property type="term" value="F:dephospho-CoA kinase activity"/>
    <property type="evidence" value="ECO:0007669"/>
    <property type="project" value="UniProtKB-UniRule"/>
</dbReference>
<evidence type="ECO:0000256" key="5">
    <source>
        <dbReference type="HAMAP-Rule" id="MF_00376"/>
    </source>
</evidence>
<accession>A0A8J2ZBI2</accession>
<dbReference type="GO" id="GO:0005524">
    <property type="term" value="F:ATP binding"/>
    <property type="evidence" value="ECO:0007669"/>
    <property type="project" value="UniProtKB-UniRule"/>
</dbReference>
<dbReference type="UniPathway" id="UPA00241">
    <property type="reaction ID" value="UER00356"/>
</dbReference>
<dbReference type="PANTHER" id="PTHR10695">
    <property type="entry name" value="DEPHOSPHO-COA KINASE-RELATED"/>
    <property type="match status" value="1"/>
</dbReference>
<dbReference type="EC" id="2.7.1.24" evidence="5 6"/>
<comment type="caution">
    <text evidence="7">The sequence shown here is derived from an EMBL/GenBank/DDBJ whole genome shotgun (WGS) entry which is preliminary data.</text>
</comment>
<dbReference type="RefSeq" id="WP_188899871.1">
    <property type="nucleotide sequence ID" value="NZ_BMKS01000005.1"/>
</dbReference>
<dbReference type="Pfam" id="PF01121">
    <property type="entry name" value="CoaE"/>
    <property type="match status" value="1"/>
</dbReference>
<dbReference type="AlphaFoldDB" id="A0A8J2ZBI2"/>
<evidence type="ECO:0000256" key="2">
    <source>
        <dbReference type="ARBA" id="ARBA00022741"/>
    </source>
</evidence>
<evidence type="ECO:0000256" key="3">
    <source>
        <dbReference type="ARBA" id="ARBA00022840"/>
    </source>
</evidence>
<keyword evidence="5 7" id="KW-0418">Kinase</keyword>
<keyword evidence="3 5" id="KW-0067">ATP-binding</keyword>
<keyword evidence="4 5" id="KW-0173">Coenzyme A biosynthesis</keyword>
<proteinExistence type="inferred from homology"/>
<dbReference type="Gene3D" id="3.40.50.300">
    <property type="entry name" value="P-loop containing nucleotide triphosphate hydrolases"/>
    <property type="match status" value="1"/>
</dbReference>
<keyword evidence="2 5" id="KW-0547">Nucleotide-binding</keyword>
<dbReference type="CDD" id="cd02022">
    <property type="entry name" value="DPCK"/>
    <property type="match status" value="1"/>
</dbReference>
<evidence type="ECO:0000256" key="1">
    <source>
        <dbReference type="ARBA" id="ARBA00009018"/>
    </source>
</evidence>
<dbReference type="InterPro" id="IPR027417">
    <property type="entry name" value="P-loop_NTPase"/>
</dbReference>
<feature type="binding site" evidence="5">
    <location>
        <begin position="11"/>
        <end position="16"/>
    </location>
    <ligand>
        <name>ATP</name>
        <dbReference type="ChEBI" id="CHEBI:30616"/>
    </ligand>
</feature>
<comment type="pathway">
    <text evidence="5">Cofactor biosynthesis; coenzyme A biosynthesis; CoA from (R)-pantothenate: step 5/5.</text>
</comment>
<evidence type="ECO:0000256" key="6">
    <source>
        <dbReference type="NCBIfam" id="TIGR00152"/>
    </source>
</evidence>
<dbReference type="GO" id="GO:0005737">
    <property type="term" value="C:cytoplasm"/>
    <property type="evidence" value="ECO:0007669"/>
    <property type="project" value="UniProtKB-SubCell"/>
</dbReference>
<keyword evidence="8" id="KW-1185">Reference proteome</keyword>
<keyword evidence="5" id="KW-0808">Transferase</keyword>
<keyword evidence="5" id="KW-0963">Cytoplasm</keyword>
<comment type="similarity">
    <text evidence="1 5">Belongs to the CoaE family.</text>
</comment>
<dbReference type="HAMAP" id="MF_00376">
    <property type="entry name" value="Dephospho_CoA_kinase"/>
    <property type="match status" value="1"/>
</dbReference>
<dbReference type="InterPro" id="IPR001977">
    <property type="entry name" value="Depp_CoAkinase"/>
</dbReference>
<sequence length="196" mass="21744">MKVLGLTGGIGMGKSTAAAVFRRLGVPVFDADATVHRLQARGGRAVRPIGEAFPGTVRDGRVDREALRKAVLGDPAALRRLERIVHPLVREEERRFLARARRRGAPLVVLDIPLLFETGGERRVDQVVVVSAPPAVQRARVLARGGMTEERLAAILARQMPDALKRRRADHVIRTGLSRHHAQRAIRRLVRRLRQA</sequence>
<dbReference type="NCBIfam" id="TIGR00152">
    <property type="entry name" value="dephospho-CoA kinase"/>
    <property type="match status" value="1"/>
</dbReference>
<comment type="subcellular location">
    <subcellularLocation>
        <location evidence="5">Cytoplasm</location>
    </subcellularLocation>
</comment>
<reference evidence="7 8" key="1">
    <citation type="journal article" date="2014" name="Int. J. Syst. Evol. Microbiol.">
        <title>Complete genome sequence of Corynebacterium casei LMG S-19264T (=DSM 44701T), isolated from a smear-ripened cheese.</title>
        <authorList>
            <consortium name="US DOE Joint Genome Institute (JGI-PGF)"/>
            <person name="Walter F."/>
            <person name="Albersmeier A."/>
            <person name="Kalinowski J."/>
            <person name="Ruckert C."/>
        </authorList>
    </citation>
    <scope>NUCLEOTIDE SEQUENCE [LARGE SCALE GENOMIC DNA]</scope>
    <source>
        <strain evidence="7 8">CGMCC 1.16330</strain>
    </source>
</reference>
<evidence type="ECO:0000256" key="4">
    <source>
        <dbReference type="ARBA" id="ARBA00022993"/>
    </source>
</evidence>
<evidence type="ECO:0000313" key="8">
    <source>
        <dbReference type="Proteomes" id="UP000597507"/>
    </source>
</evidence>
<protein>
    <recommendedName>
        <fullName evidence="5 6">Dephospho-CoA kinase</fullName>
        <ecNumber evidence="5 6">2.7.1.24</ecNumber>
    </recommendedName>
    <alternativeName>
        <fullName evidence="5">Dephosphocoenzyme A kinase</fullName>
    </alternativeName>
</protein>
<dbReference type="PROSITE" id="PS51219">
    <property type="entry name" value="DPCK"/>
    <property type="match status" value="1"/>
</dbReference>
<organism evidence="7 8">
    <name type="scientific">Caldovatus sediminis</name>
    <dbReference type="NCBI Taxonomy" id="2041189"/>
    <lineage>
        <taxon>Bacteria</taxon>
        <taxon>Pseudomonadati</taxon>
        <taxon>Pseudomonadota</taxon>
        <taxon>Alphaproteobacteria</taxon>
        <taxon>Acetobacterales</taxon>
        <taxon>Roseomonadaceae</taxon>
        <taxon>Caldovatus</taxon>
    </lineage>
</organism>
<dbReference type="Proteomes" id="UP000597507">
    <property type="component" value="Unassembled WGS sequence"/>
</dbReference>
<dbReference type="SUPFAM" id="SSF52540">
    <property type="entry name" value="P-loop containing nucleoside triphosphate hydrolases"/>
    <property type="match status" value="1"/>
</dbReference>
<dbReference type="PANTHER" id="PTHR10695:SF46">
    <property type="entry name" value="BIFUNCTIONAL COENZYME A SYNTHASE-RELATED"/>
    <property type="match status" value="1"/>
</dbReference>
<gene>
    <name evidence="5 7" type="primary">coaE</name>
    <name evidence="7" type="ORF">GCM10010964_19830</name>
</gene>